<dbReference type="GO" id="GO:0005509">
    <property type="term" value="F:calcium ion binding"/>
    <property type="evidence" value="ECO:0007669"/>
    <property type="project" value="InterPro"/>
</dbReference>
<dbReference type="SUPFAM" id="SSF49313">
    <property type="entry name" value="Cadherin-like"/>
    <property type="match status" value="6"/>
</dbReference>
<dbReference type="STRING" id="390242.SAMN04488024_1041"/>
<protein>
    <recommendedName>
        <fullName evidence="3">Cadherin domain-containing protein</fullName>
    </recommendedName>
</protein>
<dbReference type="GO" id="GO:0016020">
    <property type="term" value="C:membrane"/>
    <property type="evidence" value="ECO:0007669"/>
    <property type="project" value="InterPro"/>
</dbReference>
<evidence type="ECO:0000313" key="2">
    <source>
        <dbReference type="Proteomes" id="UP000199455"/>
    </source>
</evidence>
<dbReference type="AlphaFoldDB" id="A0A1G6RNC6"/>
<dbReference type="CDD" id="cd11304">
    <property type="entry name" value="Cadherin_repeat"/>
    <property type="match status" value="6"/>
</dbReference>
<feature type="non-terminal residue" evidence="1">
    <location>
        <position position="629"/>
    </location>
</feature>
<reference evidence="2" key="1">
    <citation type="submission" date="2016-10" db="EMBL/GenBank/DDBJ databases">
        <authorList>
            <person name="Varghese N."/>
            <person name="Submissions S."/>
        </authorList>
    </citation>
    <scope>NUCLEOTIDE SEQUENCE [LARGE SCALE GENOMIC DNA]</scope>
    <source>
        <strain evidence="2">DSM 18609</strain>
    </source>
</reference>
<dbReference type="Proteomes" id="UP000199455">
    <property type="component" value="Unassembled WGS sequence"/>
</dbReference>
<dbReference type="InterPro" id="IPR015919">
    <property type="entry name" value="Cadherin-like_sf"/>
</dbReference>
<feature type="non-terminal residue" evidence="1">
    <location>
        <position position="1"/>
    </location>
</feature>
<proteinExistence type="predicted"/>
<accession>A0A1G6RNC6</accession>
<keyword evidence="2" id="KW-1185">Reference proteome</keyword>
<dbReference type="EMBL" id="FMZH01000004">
    <property type="protein sequence ID" value="SDD05854.1"/>
    <property type="molecule type" value="Genomic_DNA"/>
</dbReference>
<evidence type="ECO:0000313" key="1">
    <source>
        <dbReference type="EMBL" id="SDD05854.1"/>
    </source>
</evidence>
<organism evidence="1 2">
    <name type="scientific">Pedobacter soli</name>
    <dbReference type="NCBI Taxonomy" id="390242"/>
    <lineage>
        <taxon>Bacteria</taxon>
        <taxon>Pseudomonadati</taxon>
        <taxon>Bacteroidota</taxon>
        <taxon>Sphingobacteriia</taxon>
        <taxon>Sphingobacteriales</taxon>
        <taxon>Sphingobacteriaceae</taxon>
        <taxon>Pedobacter</taxon>
    </lineage>
</organism>
<gene>
    <name evidence="1" type="ORF">SAMN04488024_1041</name>
</gene>
<evidence type="ECO:0008006" key="3">
    <source>
        <dbReference type="Google" id="ProtNLM"/>
    </source>
</evidence>
<name>A0A1G6RNC6_9SPHI</name>
<sequence length="629" mass="61960">KTSTATVKVTVASGAILAKDDAGSANSVSGGTAVANVLANDNYNGTTTAPTLNDVTITNGTNDSNGKVTLDPSTGAVSVAANTPAGVYTLTYTITDKLDNSKTSTATVKVTVASGAILAKDDAGSANSVTGGTAVANVLANDNYNGTTTAPTLNDVTITNGTNDSNGKVTLDPATGEVKVATNTPAGVYTLTYTITDKLDASKTSTATVKVTVASGAILAKDDAGSANSVTGGTAVANVLANDNYNGTTTAPTLNDVTITNGTNDSNGKVTLDPTTGEVKVAANTPAGVYTLTYTITDKLDASKTSTATVKVTVASGVILAKDDAGSANSVTGGTAVANVLANDNYNGTTTAPTLNDVTITNGTNDSNGKVTLDPSTGAVSVAANTPAGVYTLTYTITDKLDNSKTSTATVKVTVASGAILAKDDAGSANSVTGGTAVANVLANDNYNGTTTAPSLNDVTITNGTNDSNGKVTLDPATGAVSVATNIPAGVYTLTYTITDKLDNSKTSTATVKVTVASGAILAKDDAGSANSVTGGTAVANVLANDNYNGTTTAPSLNDVTITNGTNDSNGKVTLDPSTGAVSVAANTPAGVYTLTYTITDKLDNSKTSTATVKVTVASGAILAKDDAG</sequence>
<dbReference type="Gene3D" id="2.60.40.60">
    <property type="entry name" value="Cadherins"/>
    <property type="match status" value="6"/>
</dbReference>